<evidence type="ECO:0000313" key="7">
    <source>
        <dbReference type="EMBL" id="MBC8433340.1"/>
    </source>
</evidence>
<dbReference type="PROSITE" id="PS51379">
    <property type="entry name" value="4FE4S_FER_2"/>
    <property type="match status" value="2"/>
</dbReference>
<name>A0A8J6TTE0_9BACT</name>
<proteinExistence type="predicted"/>
<feature type="domain" description="4Fe-4S ferredoxin-type" evidence="6">
    <location>
        <begin position="350"/>
        <end position="379"/>
    </location>
</feature>
<dbReference type="InterPro" id="IPR017896">
    <property type="entry name" value="4Fe4S_Fe-S-bd"/>
</dbReference>
<dbReference type="Gene3D" id="3.30.70.20">
    <property type="match status" value="1"/>
</dbReference>
<protein>
    <submittedName>
        <fullName evidence="7">Hydrogenase iron-sulfur subunit</fullName>
    </submittedName>
</protein>
<organism evidence="7 8">
    <name type="scientific">Candidatus Desulfatibia vada</name>
    <dbReference type="NCBI Taxonomy" id="2841696"/>
    <lineage>
        <taxon>Bacteria</taxon>
        <taxon>Pseudomonadati</taxon>
        <taxon>Thermodesulfobacteriota</taxon>
        <taxon>Desulfobacteria</taxon>
        <taxon>Desulfobacterales</taxon>
        <taxon>Desulfobacterales incertae sedis</taxon>
        <taxon>Candidatus Desulfatibia</taxon>
    </lineage>
</organism>
<dbReference type="GO" id="GO:0016491">
    <property type="term" value="F:oxidoreductase activity"/>
    <property type="evidence" value="ECO:0007669"/>
    <property type="project" value="UniProtKB-KW"/>
</dbReference>
<feature type="domain" description="4Fe-4S ferredoxin-type" evidence="6">
    <location>
        <begin position="322"/>
        <end position="349"/>
    </location>
</feature>
<evidence type="ECO:0000313" key="8">
    <source>
        <dbReference type="Proteomes" id="UP000605201"/>
    </source>
</evidence>
<dbReference type="InterPro" id="IPR003813">
    <property type="entry name" value="MvhD/FlpD"/>
</dbReference>
<keyword evidence="4" id="KW-0408">Iron</keyword>
<dbReference type="PROSITE" id="PS00198">
    <property type="entry name" value="4FE4S_FER_1"/>
    <property type="match status" value="2"/>
</dbReference>
<keyword evidence="3" id="KW-0560">Oxidoreductase</keyword>
<reference evidence="7 8" key="1">
    <citation type="submission" date="2020-08" db="EMBL/GenBank/DDBJ databases">
        <title>Bridging the membrane lipid divide: bacteria of the FCB group superphylum have the potential to synthesize archaeal ether lipids.</title>
        <authorList>
            <person name="Villanueva L."/>
            <person name="Von Meijenfeldt F.A.B."/>
            <person name="Westbye A.B."/>
            <person name="Yadav S."/>
            <person name="Hopmans E.C."/>
            <person name="Dutilh B.E."/>
            <person name="Sinninghe Damste J.S."/>
        </authorList>
    </citation>
    <scope>NUCLEOTIDE SEQUENCE [LARGE SCALE GENOMIC DNA]</scope>
    <source>
        <strain evidence="7">NIOZ-UU17</strain>
    </source>
</reference>
<dbReference type="Pfam" id="PF13237">
    <property type="entry name" value="Fer4_10"/>
    <property type="match status" value="1"/>
</dbReference>
<dbReference type="Proteomes" id="UP000605201">
    <property type="component" value="Unassembled WGS sequence"/>
</dbReference>
<sequence length="535" mass="58890">MVNPTLIIGNSSCALTAAKDLCNNGIDVILAVRNGGCNLPMPSDSENKGRTSIEVLLKTELVSCTGTVENFEIILNRNGEKVTRSTASMIIAEDHVSKSNFSSYDLKPSSGVLSLSEVADRLNNSTDTKKILAKGEKVVFLSGLYQESHPVIVEKIMQLSLIMQSELNVQTYILTGNLKVAGNGLEALYLKSKANGAIYLKFTDSRPDIRQKEDGKTCIAYQDEITGHQFTLTPAITIVDETIFASDYLGVLAEILRLDRDREGFLQTENVHRFNVFTNRKGIFVAGPSRAIQSRVDQNIDASCAAIANLQLLNRDNIETKDTAEINTGTCVRCLTCYRICPYRAVNIDINPQVIRQACEGCGICLAECPRHAISIRSFDKSYIFKISSKHIHRNKVGKKAPYIVAFCCSRSANQAMELARSMGSKLPEGFTSFEMPCAGSVSVEHILAAFQKGADGVLILACHEGNCHSQYGNIYAQRRAELLKDILKDMGFEKERLAVHTLASNMGKEFETVVTKFEKRISALGSIMQIEQKS</sequence>
<evidence type="ECO:0000256" key="4">
    <source>
        <dbReference type="ARBA" id="ARBA00023004"/>
    </source>
</evidence>
<keyword evidence="1" id="KW-0004">4Fe-4S</keyword>
<dbReference type="InterPro" id="IPR017900">
    <property type="entry name" value="4Fe4S_Fe_S_CS"/>
</dbReference>
<evidence type="ECO:0000256" key="3">
    <source>
        <dbReference type="ARBA" id="ARBA00023002"/>
    </source>
</evidence>
<accession>A0A8J6TTE0</accession>
<comment type="caution">
    <text evidence="7">The sequence shown here is derived from an EMBL/GenBank/DDBJ whole genome shotgun (WGS) entry which is preliminary data.</text>
</comment>
<evidence type="ECO:0000256" key="1">
    <source>
        <dbReference type="ARBA" id="ARBA00022485"/>
    </source>
</evidence>
<dbReference type="SUPFAM" id="SSF54862">
    <property type="entry name" value="4Fe-4S ferredoxins"/>
    <property type="match status" value="1"/>
</dbReference>
<dbReference type="InterPro" id="IPR050572">
    <property type="entry name" value="Fe-S_Ferredoxin"/>
</dbReference>
<dbReference type="GO" id="GO:0051539">
    <property type="term" value="F:4 iron, 4 sulfur cluster binding"/>
    <property type="evidence" value="ECO:0007669"/>
    <property type="project" value="UniProtKB-KW"/>
</dbReference>
<evidence type="ECO:0000259" key="6">
    <source>
        <dbReference type="PROSITE" id="PS51379"/>
    </source>
</evidence>
<dbReference type="AlphaFoldDB" id="A0A8J6TTE0"/>
<keyword evidence="5" id="KW-0411">Iron-sulfur</keyword>
<dbReference type="Pfam" id="PF02662">
    <property type="entry name" value="FlpD"/>
    <property type="match status" value="1"/>
</dbReference>
<dbReference type="GO" id="GO:0046872">
    <property type="term" value="F:metal ion binding"/>
    <property type="evidence" value="ECO:0007669"/>
    <property type="project" value="UniProtKB-KW"/>
</dbReference>
<dbReference type="EMBL" id="JACNIG010000292">
    <property type="protein sequence ID" value="MBC8433340.1"/>
    <property type="molecule type" value="Genomic_DNA"/>
</dbReference>
<dbReference type="PANTHER" id="PTHR43687:SF1">
    <property type="entry name" value="FERREDOXIN III"/>
    <property type="match status" value="1"/>
</dbReference>
<dbReference type="PANTHER" id="PTHR43687">
    <property type="entry name" value="ADENYLYLSULFATE REDUCTASE, BETA SUBUNIT"/>
    <property type="match status" value="1"/>
</dbReference>
<keyword evidence="2" id="KW-0479">Metal-binding</keyword>
<evidence type="ECO:0000256" key="5">
    <source>
        <dbReference type="ARBA" id="ARBA00023014"/>
    </source>
</evidence>
<evidence type="ECO:0000256" key="2">
    <source>
        <dbReference type="ARBA" id="ARBA00022723"/>
    </source>
</evidence>
<gene>
    <name evidence="7" type="ORF">H8D96_15625</name>
</gene>